<organism evidence="2 3">
    <name type="scientific">Nocardioides panacisoli</name>
    <dbReference type="NCBI Taxonomy" id="627624"/>
    <lineage>
        <taxon>Bacteria</taxon>
        <taxon>Bacillati</taxon>
        <taxon>Actinomycetota</taxon>
        <taxon>Actinomycetes</taxon>
        <taxon>Propionibacteriales</taxon>
        <taxon>Nocardioidaceae</taxon>
        <taxon>Nocardioides</taxon>
    </lineage>
</organism>
<proteinExistence type="predicted"/>
<dbReference type="EMBL" id="BAABAH010000001">
    <property type="protein sequence ID" value="GAA3802364.1"/>
    <property type="molecule type" value="Genomic_DNA"/>
</dbReference>
<gene>
    <name evidence="2" type="ORF">GCM10022242_01680</name>
</gene>
<reference evidence="3" key="1">
    <citation type="journal article" date="2019" name="Int. J. Syst. Evol. Microbiol.">
        <title>The Global Catalogue of Microorganisms (GCM) 10K type strain sequencing project: providing services to taxonomists for standard genome sequencing and annotation.</title>
        <authorList>
            <consortium name="The Broad Institute Genomics Platform"/>
            <consortium name="The Broad Institute Genome Sequencing Center for Infectious Disease"/>
            <person name="Wu L."/>
            <person name="Ma J."/>
        </authorList>
    </citation>
    <scope>NUCLEOTIDE SEQUENCE [LARGE SCALE GENOMIC DNA]</scope>
    <source>
        <strain evidence="3">JCM 16953</strain>
    </source>
</reference>
<comment type="caution">
    <text evidence="2">The sequence shown here is derived from an EMBL/GenBank/DDBJ whole genome shotgun (WGS) entry which is preliminary data.</text>
</comment>
<keyword evidence="3" id="KW-1185">Reference proteome</keyword>
<evidence type="ECO:0000313" key="2">
    <source>
        <dbReference type="EMBL" id="GAA3802364.1"/>
    </source>
</evidence>
<dbReference type="Proteomes" id="UP001501821">
    <property type="component" value="Unassembled WGS sequence"/>
</dbReference>
<feature type="domain" description="GmrSD restriction endonucleases N-terminal" evidence="1">
    <location>
        <begin position="25"/>
        <end position="183"/>
    </location>
</feature>
<evidence type="ECO:0000313" key="3">
    <source>
        <dbReference type="Proteomes" id="UP001501821"/>
    </source>
</evidence>
<name>A0ABP7HTN0_9ACTN</name>
<protein>
    <recommendedName>
        <fullName evidence="1">GmrSD restriction endonucleases N-terminal domain-containing protein</fullName>
    </recommendedName>
</protein>
<dbReference type="RefSeq" id="WP_344771871.1">
    <property type="nucleotide sequence ID" value="NZ_BAABAH010000001.1"/>
</dbReference>
<evidence type="ECO:0000259" key="1">
    <source>
        <dbReference type="Pfam" id="PF03235"/>
    </source>
</evidence>
<accession>A0ABP7HTN0</accession>
<dbReference type="PANTHER" id="PTHR39639:SF1">
    <property type="entry name" value="DUF262 DOMAIN-CONTAINING PROTEIN"/>
    <property type="match status" value="1"/>
</dbReference>
<sequence length="378" mass="42325">MSDLEREISDARIEISADSISMSISELTNLYREGVLEIRPEFQRLYRWSQEQKSRLVESVLLGIPLPSLFVSQAETGKWELVDGLQRVSTLLELQGVLRATGGIKLPALTLSGTKFLPHLDGMSWTGADGNRLTEAQKLDIRLARLDLRVIKRSSDPKTKFDLFQRLNSFGSTLEPQEIRSAMIAGTNSEALAWLNRLAANEFFVDCLGLTERLTDEQFDVELVLRFLMLHDRSLDGMRAALADFSTKLDDWAVDLAANYPEGSDQLEDVFVETFTSLAANGGDRIFRKWDAARGRFRGSFLNTSFEVIALGVGYHIANGLPHRTDYLDAARELWLLPNMNTRFATGLATQDRFAKTIPIGRKLMADPPVQITAADLP</sequence>
<dbReference type="Pfam" id="PF03235">
    <property type="entry name" value="GmrSD_N"/>
    <property type="match status" value="1"/>
</dbReference>
<dbReference type="PANTHER" id="PTHR39639">
    <property type="entry name" value="CHROMOSOME 16, WHOLE GENOME SHOTGUN SEQUENCE"/>
    <property type="match status" value="1"/>
</dbReference>
<dbReference type="InterPro" id="IPR004919">
    <property type="entry name" value="GmrSD_N"/>
</dbReference>